<comment type="subunit">
    <text evidence="2">Homotrimer.</text>
</comment>
<evidence type="ECO:0000256" key="10">
    <source>
        <dbReference type="ARBA" id="ARBA00023237"/>
    </source>
</evidence>
<proteinExistence type="predicted"/>
<evidence type="ECO:0000256" key="8">
    <source>
        <dbReference type="ARBA" id="ARBA00023114"/>
    </source>
</evidence>
<dbReference type="InterPro" id="IPR050298">
    <property type="entry name" value="Gram-neg_bact_OMP"/>
</dbReference>
<feature type="signal peptide" evidence="11">
    <location>
        <begin position="1"/>
        <end position="22"/>
    </location>
</feature>
<keyword evidence="5" id="KW-0812">Transmembrane</keyword>
<evidence type="ECO:0000313" key="14">
    <source>
        <dbReference type="Proteomes" id="UP000737171"/>
    </source>
</evidence>
<organism evidence="13 14">
    <name type="scientific">Pseudaquabacterium terrae</name>
    <dbReference type="NCBI Taxonomy" id="2732868"/>
    <lineage>
        <taxon>Bacteria</taxon>
        <taxon>Pseudomonadati</taxon>
        <taxon>Pseudomonadota</taxon>
        <taxon>Betaproteobacteria</taxon>
        <taxon>Burkholderiales</taxon>
        <taxon>Sphaerotilaceae</taxon>
        <taxon>Pseudaquabacterium</taxon>
    </lineage>
</organism>
<dbReference type="Gene3D" id="2.40.160.10">
    <property type="entry name" value="Porin"/>
    <property type="match status" value="1"/>
</dbReference>
<dbReference type="Pfam" id="PF13609">
    <property type="entry name" value="Porin_4"/>
    <property type="match status" value="1"/>
</dbReference>
<dbReference type="SUPFAM" id="SSF56935">
    <property type="entry name" value="Porins"/>
    <property type="match status" value="1"/>
</dbReference>
<evidence type="ECO:0000256" key="5">
    <source>
        <dbReference type="ARBA" id="ARBA00022692"/>
    </source>
</evidence>
<dbReference type="EMBL" id="JABRWJ010000008">
    <property type="protein sequence ID" value="NRF70245.1"/>
    <property type="molecule type" value="Genomic_DNA"/>
</dbReference>
<evidence type="ECO:0000256" key="3">
    <source>
        <dbReference type="ARBA" id="ARBA00022448"/>
    </source>
</evidence>
<feature type="chain" id="PRO_5045814654" evidence="11">
    <location>
        <begin position="23"/>
        <end position="301"/>
    </location>
</feature>
<accession>A0ABX2ENG8</accession>
<dbReference type="InterPro" id="IPR002299">
    <property type="entry name" value="Porin_Neis"/>
</dbReference>
<gene>
    <name evidence="13" type="ORF">HLB44_24870</name>
</gene>
<dbReference type="PRINTS" id="PR00184">
    <property type="entry name" value="NEISSPPORIN"/>
</dbReference>
<evidence type="ECO:0000256" key="11">
    <source>
        <dbReference type="SAM" id="SignalP"/>
    </source>
</evidence>
<evidence type="ECO:0000256" key="4">
    <source>
        <dbReference type="ARBA" id="ARBA00022452"/>
    </source>
</evidence>
<keyword evidence="4" id="KW-1134">Transmembrane beta strand</keyword>
<name>A0ABX2ENG8_9BURK</name>
<evidence type="ECO:0000256" key="1">
    <source>
        <dbReference type="ARBA" id="ARBA00004571"/>
    </source>
</evidence>
<protein>
    <submittedName>
        <fullName evidence="13">Porin</fullName>
    </submittedName>
</protein>
<evidence type="ECO:0000256" key="7">
    <source>
        <dbReference type="ARBA" id="ARBA00023065"/>
    </source>
</evidence>
<comment type="subcellular location">
    <subcellularLocation>
        <location evidence="1">Cell outer membrane</location>
        <topology evidence="1">Multi-pass membrane protein</topology>
    </subcellularLocation>
</comment>
<keyword evidence="7" id="KW-0406">Ion transport</keyword>
<keyword evidence="3" id="KW-0813">Transport</keyword>
<keyword evidence="6 11" id="KW-0732">Signal</keyword>
<dbReference type="PANTHER" id="PTHR34501:SF9">
    <property type="entry name" value="MAJOR OUTER MEMBRANE PROTEIN P.IA"/>
    <property type="match status" value="1"/>
</dbReference>
<comment type="caution">
    <text evidence="13">The sequence shown here is derived from an EMBL/GenBank/DDBJ whole genome shotgun (WGS) entry which is preliminary data.</text>
</comment>
<dbReference type="CDD" id="cd00342">
    <property type="entry name" value="gram_neg_porins"/>
    <property type="match status" value="1"/>
</dbReference>
<evidence type="ECO:0000256" key="9">
    <source>
        <dbReference type="ARBA" id="ARBA00023136"/>
    </source>
</evidence>
<keyword evidence="10" id="KW-0998">Cell outer membrane</keyword>
<sequence length="301" mass="32098">MHPTRFVLACVLAAAGATAAQAQSNATLYGRVDLGYRHDSGGVRQQIANNSMNAVGFRGVEELGDGLQAFFQIEHRFDADTGLPRTPFWDEISIVGLRGAYGELRLGRQGGPFGVAPDQDAFGGDTVAGAGERKAGADDKYNNSVVYWTPAAGGFSAAVGVSAGEGLQRRGASAVLRYAQGPLLAMVSYADRSNRDHAWAAGGIHDFGAAKLILAAAHNDGDASGKERTTFDLGTIVPLGRGSLRAKLNHDDNDGVKTRNFGLGYWHDLSARTLLYSDIGLQKTDGLERVRRFDFGIRHNF</sequence>
<reference evidence="13 14" key="1">
    <citation type="submission" date="2020-05" db="EMBL/GenBank/DDBJ databases">
        <title>Aquincola sp. isolate from soil.</title>
        <authorList>
            <person name="Han J."/>
            <person name="Kim D.-U."/>
        </authorList>
    </citation>
    <scope>NUCLEOTIDE SEQUENCE [LARGE SCALE GENOMIC DNA]</scope>
    <source>
        <strain evidence="13 14">S2</strain>
    </source>
</reference>
<dbReference type="PANTHER" id="PTHR34501">
    <property type="entry name" value="PROTEIN YDDL-RELATED"/>
    <property type="match status" value="1"/>
</dbReference>
<evidence type="ECO:0000256" key="6">
    <source>
        <dbReference type="ARBA" id="ARBA00022729"/>
    </source>
</evidence>
<dbReference type="InterPro" id="IPR033900">
    <property type="entry name" value="Gram_neg_porin_domain"/>
</dbReference>
<evidence type="ECO:0000313" key="13">
    <source>
        <dbReference type="EMBL" id="NRF70245.1"/>
    </source>
</evidence>
<dbReference type="InterPro" id="IPR023614">
    <property type="entry name" value="Porin_dom_sf"/>
</dbReference>
<evidence type="ECO:0000259" key="12">
    <source>
        <dbReference type="Pfam" id="PF13609"/>
    </source>
</evidence>
<keyword evidence="9" id="KW-0472">Membrane</keyword>
<evidence type="ECO:0000256" key="2">
    <source>
        <dbReference type="ARBA" id="ARBA00011233"/>
    </source>
</evidence>
<keyword evidence="8" id="KW-0626">Porin</keyword>
<dbReference type="RefSeq" id="WP_173128868.1">
    <property type="nucleotide sequence ID" value="NZ_JABRWJ010000008.1"/>
</dbReference>
<dbReference type="Proteomes" id="UP000737171">
    <property type="component" value="Unassembled WGS sequence"/>
</dbReference>
<keyword evidence="14" id="KW-1185">Reference proteome</keyword>
<feature type="domain" description="Porin" evidence="12">
    <location>
        <begin position="9"/>
        <end position="286"/>
    </location>
</feature>